<sequence>MQSADSFCPLCRCEQNEIHVVNPTIRAKCTTPQNKSATLLPTQVYSETFFSRKQLLHKTVWKAQLRTASVCLAISFT</sequence>
<evidence type="ECO:0000313" key="1">
    <source>
        <dbReference type="EMBL" id="KAK7493211.1"/>
    </source>
</evidence>
<accession>A0ABD0L158</accession>
<protein>
    <submittedName>
        <fullName evidence="1">Uncharacterized protein</fullName>
    </submittedName>
</protein>
<reference evidence="1 2" key="1">
    <citation type="journal article" date="2023" name="Sci. Data">
        <title>Genome assembly of the Korean intertidal mud-creeper Batillaria attramentaria.</title>
        <authorList>
            <person name="Patra A.K."/>
            <person name="Ho P.T."/>
            <person name="Jun S."/>
            <person name="Lee S.J."/>
            <person name="Kim Y."/>
            <person name="Won Y.J."/>
        </authorList>
    </citation>
    <scope>NUCLEOTIDE SEQUENCE [LARGE SCALE GENOMIC DNA]</scope>
    <source>
        <strain evidence="1">Wonlab-2016</strain>
    </source>
</reference>
<keyword evidence="2" id="KW-1185">Reference proteome</keyword>
<dbReference type="AlphaFoldDB" id="A0ABD0L158"/>
<comment type="caution">
    <text evidence="1">The sequence shown here is derived from an EMBL/GenBank/DDBJ whole genome shotgun (WGS) entry which is preliminary data.</text>
</comment>
<dbReference type="EMBL" id="JACVVK020000095">
    <property type="protein sequence ID" value="KAK7493211.1"/>
    <property type="molecule type" value="Genomic_DNA"/>
</dbReference>
<gene>
    <name evidence="1" type="ORF">BaRGS_00015548</name>
</gene>
<evidence type="ECO:0000313" key="2">
    <source>
        <dbReference type="Proteomes" id="UP001519460"/>
    </source>
</evidence>
<dbReference type="Proteomes" id="UP001519460">
    <property type="component" value="Unassembled WGS sequence"/>
</dbReference>
<organism evidence="1 2">
    <name type="scientific">Batillaria attramentaria</name>
    <dbReference type="NCBI Taxonomy" id="370345"/>
    <lineage>
        <taxon>Eukaryota</taxon>
        <taxon>Metazoa</taxon>
        <taxon>Spiralia</taxon>
        <taxon>Lophotrochozoa</taxon>
        <taxon>Mollusca</taxon>
        <taxon>Gastropoda</taxon>
        <taxon>Caenogastropoda</taxon>
        <taxon>Sorbeoconcha</taxon>
        <taxon>Cerithioidea</taxon>
        <taxon>Batillariidae</taxon>
        <taxon>Batillaria</taxon>
    </lineage>
</organism>
<name>A0ABD0L158_9CAEN</name>
<proteinExistence type="predicted"/>